<dbReference type="Pfam" id="PF14559">
    <property type="entry name" value="TPR_19"/>
    <property type="match status" value="1"/>
</dbReference>
<proteinExistence type="predicted"/>
<sequence>MSGCSRLTFVRPDLSDGDYRQVAPDYEVAEYHGGRQSSRALILARQGQQALDAGDLQAASDAGRAALEIDPQSAPAHRLMAVVETRLGHPERVGEHLLAATESYPRGSSFNNYGSWMCQQPGRAAESLQWFDRALADPGYQTPAFAMANAGACADKAGDTARADLYLQAALQADPDNPVALGMMAERAYRAGDPFKARAFSQRRLAAAAADPHALMLASQIELALGDKAASDRYVQRLKTEFPAAADSGTGESGRP</sequence>
<dbReference type="AlphaFoldDB" id="A0A7W3U2B5"/>
<protein>
    <submittedName>
        <fullName evidence="1">Type IV pilus biogenesis/stability protein PilW</fullName>
    </submittedName>
</protein>
<dbReference type="Proteomes" id="UP000552587">
    <property type="component" value="Unassembled WGS sequence"/>
</dbReference>
<comment type="caution">
    <text evidence="1">The sequence shown here is derived from an EMBL/GenBank/DDBJ whole genome shotgun (WGS) entry which is preliminary data.</text>
</comment>
<dbReference type="RefSeq" id="WP_182668422.1">
    <property type="nucleotide sequence ID" value="NZ_JACHTE010000002.1"/>
</dbReference>
<dbReference type="SMART" id="SM00028">
    <property type="entry name" value="TPR"/>
    <property type="match status" value="2"/>
</dbReference>
<organism evidence="1 2">
    <name type="scientific">Marilutibacter penaei</name>
    <dbReference type="NCBI Taxonomy" id="2759900"/>
    <lineage>
        <taxon>Bacteria</taxon>
        <taxon>Pseudomonadati</taxon>
        <taxon>Pseudomonadota</taxon>
        <taxon>Gammaproteobacteria</taxon>
        <taxon>Lysobacterales</taxon>
        <taxon>Lysobacteraceae</taxon>
        <taxon>Marilutibacter</taxon>
    </lineage>
</organism>
<dbReference type="InterPro" id="IPR011990">
    <property type="entry name" value="TPR-like_helical_dom_sf"/>
</dbReference>
<dbReference type="EMBL" id="JACHTE010000002">
    <property type="protein sequence ID" value="MBB1087651.1"/>
    <property type="molecule type" value="Genomic_DNA"/>
</dbReference>
<accession>A0A7W3U2B5</accession>
<keyword evidence="2" id="KW-1185">Reference proteome</keyword>
<dbReference type="Gene3D" id="1.25.40.10">
    <property type="entry name" value="Tetratricopeptide repeat domain"/>
    <property type="match status" value="1"/>
</dbReference>
<name>A0A7W3U2B5_9GAMM</name>
<evidence type="ECO:0000313" key="1">
    <source>
        <dbReference type="EMBL" id="MBB1087651.1"/>
    </source>
</evidence>
<reference evidence="1 2" key="1">
    <citation type="submission" date="2020-07" db="EMBL/GenBank/DDBJ databases">
        <authorList>
            <person name="Xu S."/>
            <person name="Li A."/>
        </authorList>
    </citation>
    <scope>NUCLEOTIDE SEQUENCE [LARGE SCALE GENOMIC DNA]</scope>
    <source>
        <strain evidence="1 2">SG-8</strain>
    </source>
</reference>
<evidence type="ECO:0000313" key="2">
    <source>
        <dbReference type="Proteomes" id="UP000552587"/>
    </source>
</evidence>
<dbReference type="InterPro" id="IPR019734">
    <property type="entry name" value="TPR_rpt"/>
</dbReference>
<dbReference type="SUPFAM" id="SSF48452">
    <property type="entry name" value="TPR-like"/>
    <property type="match status" value="1"/>
</dbReference>
<gene>
    <name evidence="1" type="ORF">H4F99_04010</name>
</gene>